<dbReference type="AlphaFoldDB" id="A0A087ATA9"/>
<dbReference type="OrthoDB" id="3239475at2"/>
<dbReference type="EMBL" id="JGYV01000012">
    <property type="protein sequence ID" value="KFI62009.1"/>
    <property type="molecule type" value="Genomic_DNA"/>
</dbReference>
<dbReference type="STRING" id="1688.BCUN_1721"/>
<accession>A0A087ATA9</accession>
<protein>
    <submittedName>
        <fullName evidence="1">Uncharacterized protein</fullName>
    </submittedName>
</protein>
<dbReference type="Proteomes" id="UP000029067">
    <property type="component" value="Unassembled WGS sequence"/>
</dbReference>
<gene>
    <name evidence="1" type="ORF">BCUN_1721</name>
</gene>
<keyword evidence="2" id="KW-1185">Reference proteome</keyword>
<proteinExistence type="predicted"/>
<comment type="caution">
    <text evidence="1">The sequence shown here is derived from an EMBL/GenBank/DDBJ whole genome shotgun (WGS) entry which is preliminary data.</text>
</comment>
<evidence type="ECO:0000313" key="2">
    <source>
        <dbReference type="Proteomes" id="UP000029067"/>
    </source>
</evidence>
<name>A0A087ATA9_9BIFI</name>
<organism evidence="1 2">
    <name type="scientific">Bifidobacterium cuniculi</name>
    <dbReference type="NCBI Taxonomy" id="1688"/>
    <lineage>
        <taxon>Bacteria</taxon>
        <taxon>Bacillati</taxon>
        <taxon>Actinomycetota</taxon>
        <taxon>Actinomycetes</taxon>
        <taxon>Bifidobacteriales</taxon>
        <taxon>Bifidobacteriaceae</taxon>
        <taxon>Bifidobacterium</taxon>
    </lineage>
</organism>
<dbReference type="eggNOG" id="ENOG50322DV">
    <property type="taxonomic scope" value="Bacteria"/>
</dbReference>
<reference evidence="1 2" key="1">
    <citation type="submission" date="2014-03" db="EMBL/GenBank/DDBJ databases">
        <title>Genomics of Bifidobacteria.</title>
        <authorList>
            <person name="Ventura M."/>
            <person name="Milani C."/>
            <person name="Lugli G.A."/>
        </authorList>
    </citation>
    <scope>NUCLEOTIDE SEQUENCE [LARGE SCALE GENOMIC DNA]</scope>
    <source>
        <strain evidence="1 2">LMG 10738</strain>
    </source>
</reference>
<sequence>MSELDSFRALEFVTGIPTMTVTKDGVSFNKATVDKLKRPEYVLVLMDDSAHRLAIQTCSQDTTDARPFLKEGRSSRAGVRWNNFDLKMTLQRLMRWNLEDNGYKTEGDYFPEDNAIIFNLDNSHITERSTRRTDTR</sequence>
<evidence type="ECO:0000313" key="1">
    <source>
        <dbReference type="EMBL" id="KFI62009.1"/>
    </source>
</evidence>
<dbReference type="RefSeq" id="WP_051920922.1">
    <property type="nucleotide sequence ID" value="NZ_JGYV01000012.1"/>
</dbReference>